<dbReference type="Pfam" id="PF18133">
    <property type="entry name" value="HydF_tetramer"/>
    <property type="match status" value="1"/>
</dbReference>
<dbReference type="Proteomes" id="UP000806542">
    <property type="component" value="Unassembled WGS sequence"/>
</dbReference>
<evidence type="ECO:0000256" key="1">
    <source>
        <dbReference type="ARBA" id="ARBA00022741"/>
    </source>
</evidence>
<evidence type="ECO:0000259" key="3">
    <source>
        <dbReference type="Pfam" id="PF01926"/>
    </source>
</evidence>
<dbReference type="Pfam" id="PF18128">
    <property type="entry name" value="HydF_dimer"/>
    <property type="match status" value="1"/>
</dbReference>
<proteinExistence type="predicted"/>
<evidence type="ECO:0000259" key="5">
    <source>
        <dbReference type="Pfam" id="PF18133"/>
    </source>
</evidence>
<gene>
    <name evidence="6" type="primary">hydF</name>
    <name evidence="6" type="ORF">INF28_04260</name>
</gene>
<organism evidence="6 7">
    <name type="scientific">Ructibacterium gallinarum</name>
    <dbReference type="NCBI Taxonomy" id="2779355"/>
    <lineage>
        <taxon>Bacteria</taxon>
        <taxon>Bacillati</taxon>
        <taxon>Bacillota</taxon>
        <taxon>Clostridia</taxon>
        <taxon>Eubacteriales</taxon>
        <taxon>Oscillospiraceae</taxon>
        <taxon>Ructibacterium</taxon>
    </lineage>
</organism>
<dbReference type="InterPro" id="IPR005225">
    <property type="entry name" value="Small_GTP-bd"/>
</dbReference>
<dbReference type="InterPro" id="IPR027417">
    <property type="entry name" value="P-loop_NTPase"/>
</dbReference>
<keyword evidence="2" id="KW-0342">GTP-binding</keyword>
<dbReference type="PRINTS" id="PR00326">
    <property type="entry name" value="GTP1OBG"/>
</dbReference>
<dbReference type="Gene3D" id="3.40.50.300">
    <property type="entry name" value="P-loop containing nucleotide triphosphate hydrolases"/>
    <property type="match status" value="1"/>
</dbReference>
<keyword evidence="1" id="KW-0547">Nucleotide-binding</keyword>
<feature type="domain" description="Hydrogen maturase F dimerization" evidence="4">
    <location>
        <begin position="170"/>
        <end position="267"/>
    </location>
</feature>
<protein>
    <submittedName>
        <fullName evidence="6">[FeFe] hydrogenase H-cluster maturation GTPase HydF</fullName>
    </submittedName>
</protein>
<dbReference type="InterPro" id="IPR040644">
    <property type="entry name" value="HydF_tetramer"/>
</dbReference>
<keyword evidence="7" id="KW-1185">Reference proteome</keyword>
<dbReference type="InterPro" id="IPR006073">
    <property type="entry name" value="GTP-bd"/>
</dbReference>
<evidence type="ECO:0000256" key="2">
    <source>
        <dbReference type="ARBA" id="ARBA00023134"/>
    </source>
</evidence>
<dbReference type="CDD" id="cd00880">
    <property type="entry name" value="Era_like"/>
    <property type="match status" value="1"/>
</dbReference>
<feature type="domain" description="Hydrogen maturase F tetramerization" evidence="5">
    <location>
        <begin position="271"/>
        <end position="384"/>
    </location>
</feature>
<dbReference type="SUPFAM" id="SSF52540">
    <property type="entry name" value="P-loop containing nucleoside triphosphate hydrolases"/>
    <property type="match status" value="1"/>
</dbReference>
<dbReference type="GO" id="GO:0005525">
    <property type="term" value="F:GTP binding"/>
    <property type="evidence" value="ECO:0007669"/>
    <property type="project" value="UniProtKB-KW"/>
</dbReference>
<dbReference type="GO" id="GO:0005737">
    <property type="term" value="C:cytoplasm"/>
    <property type="evidence" value="ECO:0007669"/>
    <property type="project" value="TreeGrafter"/>
</dbReference>
<dbReference type="RefSeq" id="WP_226392232.1">
    <property type="nucleotide sequence ID" value="NZ_JADCKB010000006.1"/>
</dbReference>
<dbReference type="PANTHER" id="PTHR42714">
    <property type="entry name" value="TRNA MODIFICATION GTPASE GTPBP3"/>
    <property type="match status" value="1"/>
</dbReference>
<dbReference type="GO" id="GO:0030488">
    <property type="term" value="P:tRNA methylation"/>
    <property type="evidence" value="ECO:0007669"/>
    <property type="project" value="TreeGrafter"/>
</dbReference>
<name>A0A9D5M2W9_9FIRM</name>
<sequence>MEQTPISMRKHIAIIGKTNAGKSTIFNLLLGQDASIVSDVEGTTTDPVVKAAELIPFGPVALIDTAGFGDKTELGRQRMQKTQQILRRADLILNVIDAGDVTAAEEYKGSVPVIPVYTKCENVSANLLKKYKEENPNAVFLQKDSAEALDSLRKTITERLKEQEKEDNTLIGDLLPVGSRLLLIVPIDSAAPKGRLILPQVQLIRDCLDHHMKAYIVRETEIEEALQELRKIDLAVTDSQAFAIANKSIPPEIPLTSFSMLLARQKGNFEQYLAGAVQIAKLKNNSRVLVLEGCTHNTTHEDIGRVKIPALIQKKVGVKCEYTYCAGYQFPDNFKDFDLVLSCGMCMVNRREVSTRLEKLRDAGIPVVNYGIALAYLNGILERASYIFTHPKK</sequence>
<evidence type="ECO:0000313" key="7">
    <source>
        <dbReference type="Proteomes" id="UP000806542"/>
    </source>
</evidence>
<comment type="caution">
    <text evidence="6">The sequence shown here is derived from an EMBL/GenBank/DDBJ whole genome shotgun (WGS) entry which is preliminary data.</text>
</comment>
<dbReference type="Pfam" id="PF01926">
    <property type="entry name" value="MMR_HSR1"/>
    <property type="match status" value="1"/>
</dbReference>
<dbReference type="PANTHER" id="PTHR42714:SF6">
    <property type="entry name" value="TRANSLATION INITIATION FACTOR IF-2"/>
    <property type="match status" value="1"/>
</dbReference>
<evidence type="ECO:0000259" key="4">
    <source>
        <dbReference type="Pfam" id="PF18128"/>
    </source>
</evidence>
<dbReference type="Gene3D" id="3.40.50.11410">
    <property type="match status" value="1"/>
</dbReference>
<dbReference type="NCBIfam" id="TIGR00231">
    <property type="entry name" value="small_GTP"/>
    <property type="match status" value="1"/>
</dbReference>
<dbReference type="GO" id="GO:0002098">
    <property type="term" value="P:tRNA wobble uridine modification"/>
    <property type="evidence" value="ECO:0007669"/>
    <property type="project" value="TreeGrafter"/>
</dbReference>
<dbReference type="InterPro" id="IPR023873">
    <property type="entry name" value="FeFe-hyd_GTPase_HydF"/>
</dbReference>
<evidence type="ECO:0000313" key="6">
    <source>
        <dbReference type="EMBL" id="MBE5039674.1"/>
    </source>
</evidence>
<dbReference type="NCBIfam" id="TIGR03918">
    <property type="entry name" value="GTP_HydF"/>
    <property type="match status" value="1"/>
</dbReference>
<accession>A0A9D5M2W9</accession>
<dbReference type="EMBL" id="JADCKB010000006">
    <property type="protein sequence ID" value="MBE5039674.1"/>
    <property type="molecule type" value="Genomic_DNA"/>
</dbReference>
<reference evidence="6" key="1">
    <citation type="submission" date="2020-10" db="EMBL/GenBank/DDBJ databases">
        <title>ChiBAC.</title>
        <authorList>
            <person name="Zenner C."/>
            <person name="Hitch T.C.A."/>
            <person name="Clavel T."/>
        </authorList>
    </citation>
    <scope>NUCLEOTIDE SEQUENCE</scope>
    <source>
        <strain evidence="6">DSM 107454</strain>
    </source>
</reference>
<feature type="domain" description="G" evidence="3">
    <location>
        <begin position="11"/>
        <end position="106"/>
    </location>
</feature>
<dbReference type="AlphaFoldDB" id="A0A9D5M2W9"/>
<dbReference type="InterPro" id="IPR041606">
    <property type="entry name" value="HydF_dimer"/>
</dbReference>
<dbReference type="Gene3D" id="3.40.50.11420">
    <property type="match status" value="1"/>
</dbReference>